<feature type="chain" id="PRO_5007287149" evidence="1">
    <location>
        <begin position="27"/>
        <end position="91"/>
    </location>
</feature>
<keyword evidence="1" id="KW-0732">Signal</keyword>
<reference evidence="2" key="1">
    <citation type="journal article" date="2016" name="Ticks Tick Borne Dis.">
        <title>De novo assembly and annotation of the salivary gland transcriptome of Rhipicephalus appendiculatus male and female ticks during blood feeding.</title>
        <authorList>
            <person name="de Castro M.H."/>
            <person name="de Klerk D."/>
            <person name="Pienaar R."/>
            <person name="Latif A.A."/>
            <person name="Rees D.J."/>
            <person name="Mans B.J."/>
        </authorList>
    </citation>
    <scope>NUCLEOTIDE SEQUENCE</scope>
    <source>
        <tissue evidence="2">Salivary glands</tissue>
    </source>
</reference>
<dbReference type="EMBL" id="GEDV01000564">
    <property type="protein sequence ID" value="JAP87993.1"/>
    <property type="molecule type" value="Transcribed_RNA"/>
</dbReference>
<organism evidence="2">
    <name type="scientific">Rhipicephalus appendiculatus</name>
    <name type="common">Brown ear tick</name>
    <dbReference type="NCBI Taxonomy" id="34631"/>
    <lineage>
        <taxon>Eukaryota</taxon>
        <taxon>Metazoa</taxon>
        <taxon>Ecdysozoa</taxon>
        <taxon>Arthropoda</taxon>
        <taxon>Chelicerata</taxon>
        <taxon>Arachnida</taxon>
        <taxon>Acari</taxon>
        <taxon>Parasitiformes</taxon>
        <taxon>Ixodida</taxon>
        <taxon>Ixodoidea</taxon>
        <taxon>Ixodidae</taxon>
        <taxon>Rhipicephalinae</taxon>
        <taxon>Rhipicephalus</taxon>
        <taxon>Rhipicephalus</taxon>
    </lineage>
</organism>
<proteinExistence type="predicted"/>
<feature type="non-terminal residue" evidence="2">
    <location>
        <position position="1"/>
    </location>
</feature>
<sequence length="91" mass="10361">HHFMNRCSVIVAVLLLQGMLWNQVRRNHLRLFPLINGSPIHKMNSNLAPLAPLAAPPTHCFENYGVLEISDTVTPPQTSRLRQLSWAYSLF</sequence>
<name>A0A131Z9H3_RHIAP</name>
<feature type="signal peptide" evidence="1">
    <location>
        <begin position="1"/>
        <end position="26"/>
    </location>
</feature>
<protein>
    <submittedName>
        <fullName evidence="2">Uncharacterized protein</fullName>
    </submittedName>
</protein>
<evidence type="ECO:0000256" key="1">
    <source>
        <dbReference type="SAM" id="SignalP"/>
    </source>
</evidence>
<evidence type="ECO:0000313" key="2">
    <source>
        <dbReference type="EMBL" id="JAP87993.1"/>
    </source>
</evidence>
<accession>A0A131Z9H3</accession>
<dbReference type="AlphaFoldDB" id="A0A131Z9H3"/>